<feature type="compositionally biased region" description="Polar residues" evidence="1">
    <location>
        <begin position="22"/>
        <end position="33"/>
    </location>
</feature>
<dbReference type="EMBL" id="ML732428">
    <property type="protein sequence ID" value="KAB8067961.1"/>
    <property type="molecule type" value="Genomic_DNA"/>
</dbReference>
<organism evidence="2 3">
    <name type="scientific">Aspergillus leporis</name>
    <dbReference type="NCBI Taxonomy" id="41062"/>
    <lineage>
        <taxon>Eukaryota</taxon>
        <taxon>Fungi</taxon>
        <taxon>Dikarya</taxon>
        <taxon>Ascomycota</taxon>
        <taxon>Pezizomycotina</taxon>
        <taxon>Eurotiomycetes</taxon>
        <taxon>Eurotiomycetidae</taxon>
        <taxon>Eurotiales</taxon>
        <taxon>Aspergillaceae</taxon>
        <taxon>Aspergillus</taxon>
        <taxon>Aspergillus subgen. Circumdati</taxon>
    </lineage>
</organism>
<feature type="compositionally biased region" description="Basic and acidic residues" evidence="1">
    <location>
        <begin position="162"/>
        <end position="172"/>
    </location>
</feature>
<feature type="region of interest" description="Disordered" evidence="1">
    <location>
        <begin position="1"/>
        <end position="33"/>
    </location>
</feature>
<accession>A0A5N5WHL6</accession>
<name>A0A5N5WHL6_9EURO</name>
<evidence type="ECO:0000256" key="1">
    <source>
        <dbReference type="SAM" id="MobiDB-lite"/>
    </source>
</evidence>
<evidence type="ECO:0000313" key="3">
    <source>
        <dbReference type="Proteomes" id="UP000326565"/>
    </source>
</evidence>
<evidence type="ECO:0000313" key="2">
    <source>
        <dbReference type="EMBL" id="KAB8067961.1"/>
    </source>
</evidence>
<dbReference type="Proteomes" id="UP000326565">
    <property type="component" value="Unassembled WGS sequence"/>
</dbReference>
<reference evidence="2 3" key="1">
    <citation type="submission" date="2019-04" db="EMBL/GenBank/DDBJ databases">
        <title>Friends and foes A comparative genomics study of 23 Aspergillus species from section Flavi.</title>
        <authorList>
            <consortium name="DOE Joint Genome Institute"/>
            <person name="Kjaerbolling I."/>
            <person name="Vesth T."/>
            <person name="Frisvad J.C."/>
            <person name="Nybo J.L."/>
            <person name="Theobald S."/>
            <person name="Kildgaard S."/>
            <person name="Isbrandt T."/>
            <person name="Kuo A."/>
            <person name="Sato A."/>
            <person name="Lyhne E.K."/>
            <person name="Kogle M.E."/>
            <person name="Wiebenga A."/>
            <person name="Kun R.S."/>
            <person name="Lubbers R.J."/>
            <person name="Makela M.R."/>
            <person name="Barry K."/>
            <person name="Chovatia M."/>
            <person name="Clum A."/>
            <person name="Daum C."/>
            <person name="Haridas S."/>
            <person name="He G."/>
            <person name="LaButti K."/>
            <person name="Lipzen A."/>
            <person name="Mondo S."/>
            <person name="Riley R."/>
            <person name="Salamov A."/>
            <person name="Simmons B.A."/>
            <person name="Magnuson J.K."/>
            <person name="Henrissat B."/>
            <person name="Mortensen U.H."/>
            <person name="Larsen T.O."/>
            <person name="Devries R.P."/>
            <person name="Grigoriev I.V."/>
            <person name="Machida M."/>
            <person name="Baker S.E."/>
            <person name="Andersen M.R."/>
        </authorList>
    </citation>
    <scope>NUCLEOTIDE SEQUENCE [LARGE SCALE GENOMIC DNA]</scope>
    <source>
        <strain evidence="2 3">CBS 151.66</strain>
    </source>
</reference>
<sequence length="189" mass="21586">MTTRAHVTTRGSRATKEGQDTFPVSQRSTSPLPSNHPYLQRVVMTFELVSVLETDPEILQLQDGLERMRKRRILLELQSELAHKKLSLNNARQRLNEIVVQFPSQDSVCDRRKTIESAIRADVVPADKSRRTVKRSHSEVGRTNANAVSSLTKVNVKLAKRPHVESQELHDGGDEEDEQDDREDNYIYD</sequence>
<protein>
    <submittedName>
        <fullName evidence="2">Uncharacterized protein</fullName>
    </submittedName>
</protein>
<feature type="compositionally biased region" description="Polar residues" evidence="1">
    <location>
        <begin position="1"/>
        <end position="12"/>
    </location>
</feature>
<dbReference type="AlphaFoldDB" id="A0A5N5WHL6"/>
<keyword evidence="3" id="KW-1185">Reference proteome</keyword>
<gene>
    <name evidence="2" type="ORF">BDV29DRAFT_185343</name>
</gene>
<proteinExistence type="predicted"/>
<feature type="compositionally biased region" description="Acidic residues" evidence="1">
    <location>
        <begin position="173"/>
        <end position="183"/>
    </location>
</feature>
<feature type="region of interest" description="Disordered" evidence="1">
    <location>
        <begin position="156"/>
        <end position="189"/>
    </location>
</feature>